<keyword evidence="2" id="KW-1185">Reference proteome</keyword>
<accession>A0ABZ2LUY3</accession>
<dbReference type="RefSeq" id="WP_394823205.1">
    <property type="nucleotide sequence ID" value="NZ_CP089984.1"/>
</dbReference>
<dbReference type="Proteomes" id="UP001370348">
    <property type="component" value="Chromosome"/>
</dbReference>
<name>A0ABZ2LUY3_9BACT</name>
<proteinExistence type="predicted"/>
<protein>
    <submittedName>
        <fullName evidence="1">Uncharacterized protein</fullName>
    </submittedName>
</protein>
<evidence type="ECO:0000313" key="2">
    <source>
        <dbReference type="Proteomes" id="UP001370348"/>
    </source>
</evidence>
<organism evidence="1 2">
    <name type="scientific">Pendulispora albinea</name>
    <dbReference type="NCBI Taxonomy" id="2741071"/>
    <lineage>
        <taxon>Bacteria</taxon>
        <taxon>Pseudomonadati</taxon>
        <taxon>Myxococcota</taxon>
        <taxon>Myxococcia</taxon>
        <taxon>Myxococcales</taxon>
        <taxon>Sorangiineae</taxon>
        <taxon>Pendulisporaceae</taxon>
        <taxon>Pendulispora</taxon>
    </lineage>
</organism>
<dbReference type="EMBL" id="CP089984">
    <property type="protein sequence ID" value="WXB13591.1"/>
    <property type="molecule type" value="Genomic_DNA"/>
</dbReference>
<sequence>MSEADAKKVIDEYRKDSNAKWARSPTSKLMAVRLDLRKIDNVAVDRRRYHEWSIRELDDGARLVHAWFDEGRLAAIRVEGTATPDSFVRKASDAYGSPPGSANFEFFDERTMISQSRHVAFWRGGDVTALVWTSASKPTLLLWSNDAMEEHAKRVQAALDSSAVATSKAAQAIDTGTKF</sequence>
<gene>
    <name evidence="1" type="ORF">LZC94_37860</name>
</gene>
<evidence type="ECO:0000313" key="1">
    <source>
        <dbReference type="EMBL" id="WXB13591.1"/>
    </source>
</evidence>
<reference evidence="1 2" key="1">
    <citation type="submission" date="2021-12" db="EMBL/GenBank/DDBJ databases">
        <title>Discovery of the Pendulisporaceae a myxobacterial family with distinct sporulation behavior and unique specialized metabolism.</title>
        <authorList>
            <person name="Garcia R."/>
            <person name="Popoff A."/>
            <person name="Bader C.D."/>
            <person name="Loehr J."/>
            <person name="Walesch S."/>
            <person name="Walt C."/>
            <person name="Boldt J."/>
            <person name="Bunk B."/>
            <person name="Haeckl F.J.F.P.J."/>
            <person name="Gunesch A.P."/>
            <person name="Birkelbach J."/>
            <person name="Nuebel U."/>
            <person name="Pietschmann T."/>
            <person name="Bach T."/>
            <person name="Mueller R."/>
        </authorList>
    </citation>
    <scope>NUCLEOTIDE SEQUENCE [LARGE SCALE GENOMIC DNA]</scope>
    <source>
        <strain evidence="1 2">MSr11954</strain>
    </source>
</reference>